<dbReference type="AlphaFoldDB" id="A0AAJ7SCB1"/>
<dbReference type="PROSITE" id="PS51700">
    <property type="entry name" value="SEPARIN"/>
    <property type="match status" value="1"/>
</dbReference>
<name>A0AAJ7SCB1_9HYME</name>
<evidence type="ECO:0000313" key="6">
    <source>
        <dbReference type="Proteomes" id="UP000694925"/>
    </source>
</evidence>
<dbReference type="GO" id="GO:0051307">
    <property type="term" value="P:meiotic chromosome separation"/>
    <property type="evidence" value="ECO:0007669"/>
    <property type="project" value="TreeGrafter"/>
</dbReference>
<accession>A0AAJ7SCB1</accession>
<dbReference type="Proteomes" id="UP000694925">
    <property type="component" value="Unplaced"/>
</dbReference>
<keyword evidence="3" id="KW-0378">Hydrolase</keyword>
<dbReference type="Pfam" id="PF03568">
    <property type="entry name" value="Separin_C"/>
    <property type="match status" value="1"/>
</dbReference>
<evidence type="ECO:0000256" key="4">
    <source>
        <dbReference type="ARBA" id="ARBA00022829"/>
    </source>
</evidence>
<dbReference type="KEGG" id="ccal:108631249"/>
<evidence type="ECO:0000313" key="7">
    <source>
        <dbReference type="RefSeq" id="XP_026674527.1"/>
    </source>
</evidence>
<dbReference type="GO" id="GO:0005737">
    <property type="term" value="C:cytoplasm"/>
    <property type="evidence" value="ECO:0007669"/>
    <property type="project" value="TreeGrafter"/>
</dbReference>
<proteinExistence type="predicted"/>
<dbReference type="GO" id="GO:0006508">
    <property type="term" value="P:proteolysis"/>
    <property type="evidence" value="ECO:0007669"/>
    <property type="project" value="InterPro"/>
</dbReference>
<dbReference type="GeneID" id="108631249"/>
<dbReference type="PANTHER" id="PTHR12792:SF0">
    <property type="entry name" value="SEPARIN"/>
    <property type="match status" value="1"/>
</dbReference>
<dbReference type="InterPro" id="IPR005314">
    <property type="entry name" value="Peptidase_C50"/>
</dbReference>
<evidence type="ECO:0000259" key="5">
    <source>
        <dbReference type="PROSITE" id="PS51700"/>
    </source>
</evidence>
<gene>
    <name evidence="7" type="primary">LOC108631249</name>
</gene>
<dbReference type="CTD" id="38640"/>
<keyword evidence="4" id="KW-0159">Chromosome partition</keyword>
<dbReference type="GO" id="GO:0072686">
    <property type="term" value="C:mitotic spindle"/>
    <property type="evidence" value="ECO:0007669"/>
    <property type="project" value="TreeGrafter"/>
</dbReference>
<evidence type="ECO:0000256" key="1">
    <source>
        <dbReference type="ARBA" id="ARBA00000451"/>
    </source>
</evidence>
<sequence>MDEIFQILDECHLTGEPPNETETDSVENVQRDIENLLANMRCSIGSVEYSSLNKMLAVCYLKIGNELEAICHLIESHAVILRQHILHRSVKRKMREEVLCEQQSSGLVPSYVGFIANNVNKVNSLKEKLVELPKEWYMIQITGQHKPVDICEFSEMNRMHEIHITILPTGTEQREPLCITLPKPKLQSSYDVCYEIQKLLSNNKSDLTATYANRQLYWQMRERQNKTLKAAVQALEKEWLREWRILFMADPTDKADVVKDIVEMIDKLLSDYRGSISKRSEWLLKRVALAACFLTKGEIARAIKYVLAEHTKLAHNVILSIFGKLPCIQQLKDARRGTLVLIVDEHMDYVPFESMEILSYQPVTRFPSVHIAYALFKEHESTMENGFKVIKEKDNMGTWIINPSGNLDKMGERMSAFAKCWLPKWKMICDVKPNGDAFENALINRDILIYIGHGSGIQYLPPEQIERLRVKSIVMLFGCSSLKLFKIGGRYTPYGISNQYLIASSPCVIGMLWEVTDLDTDKMTSNFISSWISSPWAEVDDNAWCTDFIMS</sequence>
<protein>
    <recommendedName>
        <fullName evidence="2">separase</fullName>
        <ecNumber evidence="2">3.4.22.49</ecNumber>
    </recommendedName>
</protein>
<dbReference type="GO" id="GO:0005634">
    <property type="term" value="C:nucleus"/>
    <property type="evidence" value="ECO:0007669"/>
    <property type="project" value="InterPro"/>
</dbReference>
<dbReference type="RefSeq" id="XP_026674527.1">
    <property type="nucleotide sequence ID" value="XM_026818726.1"/>
</dbReference>
<keyword evidence="6" id="KW-1185">Reference proteome</keyword>
<evidence type="ECO:0000256" key="2">
    <source>
        <dbReference type="ARBA" id="ARBA00012489"/>
    </source>
</evidence>
<organism evidence="6 7">
    <name type="scientific">Ceratina calcarata</name>
    <dbReference type="NCBI Taxonomy" id="156304"/>
    <lineage>
        <taxon>Eukaryota</taxon>
        <taxon>Metazoa</taxon>
        <taxon>Ecdysozoa</taxon>
        <taxon>Arthropoda</taxon>
        <taxon>Hexapoda</taxon>
        <taxon>Insecta</taxon>
        <taxon>Pterygota</taxon>
        <taxon>Neoptera</taxon>
        <taxon>Endopterygota</taxon>
        <taxon>Hymenoptera</taxon>
        <taxon>Apocrita</taxon>
        <taxon>Aculeata</taxon>
        <taxon>Apoidea</taxon>
        <taxon>Anthophila</taxon>
        <taxon>Apidae</taxon>
        <taxon>Ceratina</taxon>
        <taxon>Zadontomerus</taxon>
    </lineage>
</organism>
<dbReference type="EC" id="3.4.22.49" evidence="2"/>
<reference evidence="7" key="1">
    <citation type="submission" date="2025-08" db="UniProtKB">
        <authorList>
            <consortium name="RefSeq"/>
        </authorList>
    </citation>
    <scope>IDENTIFICATION</scope>
    <source>
        <tissue evidence="7">Whole body</tissue>
    </source>
</reference>
<dbReference type="GO" id="GO:0004197">
    <property type="term" value="F:cysteine-type endopeptidase activity"/>
    <property type="evidence" value="ECO:0007669"/>
    <property type="project" value="InterPro"/>
</dbReference>
<comment type="catalytic activity">
    <reaction evidence="1">
        <text>All bonds known to be hydrolyzed by this endopeptidase have arginine in P1 and an acidic residue in P4. P6 is often occupied by an acidic residue or by a hydroxy-amino-acid residue, the phosphorylation of which enhances cleavage.</text>
        <dbReference type="EC" id="3.4.22.49"/>
    </reaction>
</comment>
<dbReference type="PANTHER" id="PTHR12792">
    <property type="entry name" value="EXTRA SPINDLE POLES 1-RELATED"/>
    <property type="match status" value="1"/>
</dbReference>
<dbReference type="InterPro" id="IPR030397">
    <property type="entry name" value="SEPARIN_core_dom"/>
</dbReference>
<feature type="domain" description="Peptidase C50" evidence="5">
    <location>
        <begin position="394"/>
        <end position="490"/>
    </location>
</feature>
<evidence type="ECO:0000256" key="3">
    <source>
        <dbReference type="ARBA" id="ARBA00022801"/>
    </source>
</evidence>